<evidence type="ECO:0000313" key="4">
    <source>
        <dbReference type="EMBL" id="GAC12116.1"/>
    </source>
</evidence>
<name>A0AAV3V5Q3_9ALTE</name>
<dbReference type="RefSeq" id="WP_007991496.1">
    <property type="nucleotide sequence ID" value="NZ_BAEM01000056.1"/>
</dbReference>
<dbReference type="PROSITE" id="PS51257">
    <property type="entry name" value="PROKAR_LIPOPROTEIN"/>
    <property type="match status" value="1"/>
</dbReference>
<reference evidence="4 5" key="1">
    <citation type="journal article" date="2017" name="Antonie Van Leeuwenhoek">
        <title>Rhizobium rhizosphaerae sp. nov., a novel species isolated from rice rhizosphere.</title>
        <authorList>
            <person name="Zhao J.J."/>
            <person name="Zhang J."/>
            <person name="Zhang R.J."/>
            <person name="Zhang C.W."/>
            <person name="Yin H.Q."/>
            <person name="Zhang X.X."/>
        </authorList>
    </citation>
    <scope>NUCLEOTIDE SEQUENCE [LARGE SCALE GENOMIC DNA]</scope>
    <source>
        <strain evidence="4 5">S18K6</strain>
    </source>
</reference>
<feature type="domain" description="Peptidase S9 prolyl oligopeptidase catalytic" evidence="3">
    <location>
        <begin position="440"/>
        <end position="653"/>
    </location>
</feature>
<sequence length="689" mass="76028">MKNSLLYAFTLSVFLTLIGCAPNTSQTTQQESNSLNQKSSPPMLISREVLLGNPSRYQGRISPDGNSMSFRAPVEGVMNLWVGKIGDFSIAKPITQDTGRGIPTHFWSLDSQYVFFTQDKNGDENWHLHRVDVGSGEIQDLTPYQGVQADQMHQSEAHPGTIIVGMNDRDAKWHDMYQVNVATAERTLLEQNDGYAYYKLDNNLKVRLAVKTAEDGSSHVFTKANNEWHLWFKVPFADSQAFNILGFDKQNQGIYMIDTRERNTAALVYLPIGETTPTVIASDDKVDVTNVLLHPRSHVPLAYALNFIKPVWHAIDDAFITPINQLNNQLNGGSQVLAQTLDNSLWTVFTDQSNQSPIYKVFDTTSGELTDLFITQPEVNNLPLSTMHGVVIPSRDNLDLVSYLSLPLMSDPNQDGKPEQTSPLVLLVHGGPWARDEFGFNSLAQWLTNRGYSVLQVNFRASTGFGKTFLNAGNKEWAGAMHNDLIDAKEWAVAQGITTDDQVAIMGGSYGGYATLTGLTFTPEAFACGVDIVGPSNLVTLLDSIPPYWESFRQQFYESVGNPTTEEGLALLKARSPITHVDKIVKPLLIGQGANDPRVKQAESDQIVDAMKSRDIPVTYVLYPDEGHGFNKPENNLSFFAVAEAFLGSCLGGRIEPIGDDFSDSSIEIIHGGEFIPGLDEHMATLGNN</sequence>
<dbReference type="SUPFAM" id="SSF82171">
    <property type="entry name" value="DPP6 N-terminal domain-like"/>
    <property type="match status" value="1"/>
</dbReference>
<evidence type="ECO:0000313" key="5">
    <source>
        <dbReference type="Proteomes" id="UP000006320"/>
    </source>
</evidence>
<dbReference type="InterPro" id="IPR029058">
    <property type="entry name" value="AB_hydrolase_fold"/>
</dbReference>
<dbReference type="Proteomes" id="UP000006320">
    <property type="component" value="Unassembled WGS sequence"/>
</dbReference>
<feature type="chain" id="PRO_5043629541" evidence="2">
    <location>
        <begin position="22"/>
        <end position="689"/>
    </location>
</feature>
<dbReference type="SUPFAM" id="SSF53474">
    <property type="entry name" value="alpha/beta-Hydrolases"/>
    <property type="match status" value="1"/>
</dbReference>
<accession>A0AAV3V5Q3</accession>
<gene>
    <name evidence="4" type="ORF">GCHA_4193</name>
</gene>
<proteinExistence type="predicted"/>
<dbReference type="Gene3D" id="2.120.10.30">
    <property type="entry name" value="TolB, C-terminal domain"/>
    <property type="match status" value="1"/>
</dbReference>
<dbReference type="InterPro" id="IPR011042">
    <property type="entry name" value="6-blade_b-propeller_TolB-like"/>
</dbReference>
<dbReference type="PANTHER" id="PTHR42776:SF27">
    <property type="entry name" value="DIPEPTIDYL PEPTIDASE FAMILY MEMBER 6"/>
    <property type="match status" value="1"/>
</dbReference>
<keyword evidence="1" id="KW-0378">Hydrolase</keyword>
<evidence type="ECO:0000256" key="1">
    <source>
        <dbReference type="ARBA" id="ARBA00022801"/>
    </source>
</evidence>
<dbReference type="GO" id="GO:0004252">
    <property type="term" value="F:serine-type endopeptidase activity"/>
    <property type="evidence" value="ECO:0007669"/>
    <property type="project" value="TreeGrafter"/>
</dbReference>
<dbReference type="EMBL" id="BAEM01000056">
    <property type="protein sequence ID" value="GAC12116.1"/>
    <property type="molecule type" value="Genomic_DNA"/>
</dbReference>
<dbReference type="InterPro" id="IPR001375">
    <property type="entry name" value="Peptidase_S9_cat"/>
</dbReference>
<comment type="caution">
    <text evidence="4">The sequence shown here is derived from an EMBL/GenBank/DDBJ whole genome shotgun (WGS) entry which is preliminary data.</text>
</comment>
<feature type="signal peptide" evidence="2">
    <location>
        <begin position="1"/>
        <end position="21"/>
    </location>
</feature>
<protein>
    <submittedName>
        <fullName evidence="4">Dipeptidyl peptidase family member 6</fullName>
    </submittedName>
</protein>
<evidence type="ECO:0000259" key="3">
    <source>
        <dbReference type="Pfam" id="PF00326"/>
    </source>
</evidence>
<organism evidence="4 5">
    <name type="scientific">Paraglaciecola chathamensis S18K6</name>
    <dbReference type="NCBI Taxonomy" id="1127672"/>
    <lineage>
        <taxon>Bacteria</taxon>
        <taxon>Pseudomonadati</taxon>
        <taxon>Pseudomonadota</taxon>
        <taxon>Gammaproteobacteria</taxon>
        <taxon>Alteromonadales</taxon>
        <taxon>Alteromonadaceae</taxon>
        <taxon>Paraglaciecola</taxon>
    </lineage>
</organism>
<dbReference type="GO" id="GO:0006508">
    <property type="term" value="P:proteolysis"/>
    <property type="evidence" value="ECO:0007669"/>
    <property type="project" value="InterPro"/>
</dbReference>
<dbReference type="AlphaFoldDB" id="A0AAV3V5Q3"/>
<keyword evidence="2" id="KW-0732">Signal</keyword>
<dbReference type="Pfam" id="PF00326">
    <property type="entry name" value="Peptidase_S9"/>
    <property type="match status" value="1"/>
</dbReference>
<dbReference type="PANTHER" id="PTHR42776">
    <property type="entry name" value="SERINE PEPTIDASE S9 FAMILY MEMBER"/>
    <property type="match status" value="1"/>
</dbReference>
<dbReference type="Gene3D" id="3.40.50.1820">
    <property type="entry name" value="alpha/beta hydrolase"/>
    <property type="match status" value="1"/>
</dbReference>
<evidence type="ECO:0000256" key="2">
    <source>
        <dbReference type="SAM" id="SignalP"/>
    </source>
</evidence>